<comment type="caution">
    <text evidence="1">The sequence shown here is derived from an EMBL/GenBank/DDBJ whole genome shotgun (WGS) entry which is preliminary data.</text>
</comment>
<organism evidence="1 2">
    <name type="scientific">Chryseobacterium formosus</name>
    <dbReference type="NCBI Taxonomy" id="1537363"/>
    <lineage>
        <taxon>Bacteria</taxon>
        <taxon>Pseudomonadati</taxon>
        <taxon>Bacteroidota</taxon>
        <taxon>Flavobacteriia</taxon>
        <taxon>Flavobacteriales</taxon>
        <taxon>Weeksellaceae</taxon>
        <taxon>Chryseobacterium group</taxon>
        <taxon>Chryseobacterium</taxon>
    </lineage>
</organism>
<protein>
    <submittedName>
        <fullName evidence="1">Uncharacterized protein</fullName>
    </submittedName>
</protein>
<sequence length="151" mass="18160">MALNFSFDFSKPVIKEFVVIDKQKNSFGSFNTEYSEYTFYELKVVPKIIYFKPFFQKELSENDYKSMLLKSAKIRSNNLVNLKGFDYELINTQSLFNIKTQKFIYIITLKEYVEPTIFKVNTGIYRKFNKGDKIDFEKHKGLFGIEWYYFR</sequence>
<name>A0ABT3XNX4_9FLAO</name>
<gene>
    <name evidence="1" type="ORF">OF897_07840</name>
</gene>
<evidence type="ECO:0000313" key="1">
    <source>
        <dbReference type="EMBL" id="MCX8523833.1"/>
    </source>
</evidence>
<accession>A0ABT3XNX4</accession>
<dbReference type="RefSeq" id="WP_267265140.1">
    <property type="nucleotide sequence ID" value="NZ_JAOVZW010000008.1"/>
</dbReference>
<dbReference type="EMBL" id="JAOVZW010000008">
    <property type="protein sequence ID" value="MCX8523833.1"/>
    <property type="molecule type" value="Genomic_DNA"/>
</dbReference>
<proteinExistence type="predicted"/>
<dbReference type="Proteomes" id="UP001073122">
    <property type="component" value="Unassembled WGS sequence"/>
</dbReference>
<reference evidence="1" key="1">
    <citation type="submission" date="2022-10" db="EMBL/GenBank/DDBJ databases">
        <title>Chryseobacterium sp. nov., a novel bacterial species.</title>
        <authorList>
            <person name="Cao Y."/>
        </authorList>
    </citation>
    <scope>NUCLEOTIDE SEQUENCE</scope>
    <source>
        <strain evidence="1">CCTCC AB2015118</strain>
    </source>
</reference>
<evidence type="ECO:0000313" key="2">
    <source>
        <dbReference type="Proteomes" id="UP001073122"/>
    </source>
</evidence>
<keyword evidence="2" id="KW-1185">Reference proteome</keyword>